<dbReference type="Pfam" id="PF07729">
    <property type="entry name" value="FCD"/>
    <property type="match status" value="1"/>
</dbReference>
<keyword evidence="6" id="KW-1185">Reference proteome</keyword>
<gene>
    <name evidence="5" type="ORF">EMQ25_01875</name>
</gene>
<proteinExistence type="predicted"/>
<protein>
    <submittedName>
        <fullName evidence="5">FadR family transcriptional regulator</fullName>
    </submittedName>
</protein>
<name>A0A433XKX6_9HYPH</name>
<dbReference type="OrthoDB" id="9028214at2"/>
<keyword evidence="1" id="KW-0805">Transcription regulation</keyword>
<dbReference type="Proteomes" id="UP000281547">
    <property type="component" value="Unassembled WGS sequence"/>
</dbReference>
<dbReference type="SUPFAM" id="SSF48008">
    <property type="entry name" value="GntR ligand-binding domain-like"/>
    <property type="match status" value="1"/>
</dbReference>
<keyword evidence="2" id="KW-0238">DNA-binding</keyword>
<dbReference type="PROSITE" id="PS50949">
    <property type="entry name" value="HTH_GNTR"/>
    <property type="match status" value="1"/>
</dbReference>
<dbReference type="SMART" id="SM00345">
    <property type="entry name" value="HTH_GNTR"/>
    <property type="match status" value="1"/>
</dbReference>
<dbReference type="GO" id="GO:0003677">
    <property type="term" value="F:DNA binding"/>
    <property type="evidence" value="ECO:0007669"/>
    <property type="project" value="UniProtKB-KW"/>
</dbReference>
<dbReference type="Pfam" id="PF00392">
    <property type="entry name" value="GntR"/>
    <property type="match status" value="1"/>
</dbReference>
<dbReference type="InterPro" id="IPR036390">
    <property type="entry name" value="WH_DNA-bd_sf"/>
</dbReference>
<evidence type="ECO:0000313" key="5">
    <source>
        <dbReference type="EMBL" id="RUT34736.1"/>
    </source>
</evidence>
<dbReference type="InterPro" id="IPR036388">
    <property type="entry name" value="WH-like_DNA-bd_sf"/>
</dbReference>
<dbReference type="CDD" id="cd07377">
    <property type="entry name" value="WHTH_GntR"/>
    <property type="match status" value="1"/>
</dbReference>
<dbReference type="PRINTS" id="PR00035">
    <property type="entry name" value="HTHGNTR"/>
</dbReference>
<accession>A0A433XKX6</accession>
<dbReference type="InterPro" id="IPR000524">
    <property type="entry name" value="Tscrpt_reg_HTH_GntR"/>
</dbReference>
<organism evidence="5 6">
    <name type="scientific">Arsenicitalea aurantiaca</name>
    <dbReference type="NCBI Taxonomy" id="1783274"/>
    <lineage>
        <taxon>Bacteria</taxon>
        <taxon>Pseudomonadati</taxon>
        <taxon>Pseudomonadota</taxon>
        <taxon>Alphaproteobacteria</taxon>
        <taxon>Hyphomicrobiales</taxon>
        <taxon>Devosiaceae</taxon>
        <taxon>Arsenicitalea</taxon>
    </lineage>
</organism>
<dbReference type="InterPro" id="IPR011711">
    <property type="entry name" value="GntR_C"/>
</dbReference>
<evidence type="ECO:0000256" key="2">
    <source>
        <dbReference type="ARBA" id="ARBA00023125"/>
    </source>
</evidence>
<reference evidence="5 6" key="1">
    <citation type="journal article" date="2016" name="Int. J. Syst. Evol. Microbiol.">
        <title>Arsenicitalea aurantiaca gen. nov., sp. nov., a new member of the family Hyphomicrobiaceae, isolated from high-arsenic sediment.</title>
        <authorList>
            <person name="Mu Y."/>
            <person name="Zhou L."/>
            <person name="Zeng X.C."/>
            <person name="Liu L."/>
            <person name="Pan Y."/>
            <person name="Chen X."/>
            <person name="Wang J."/>
            <person name="Li S."/>
            <person name="Li W.J."/>
            <person name="Wang Y."/>
        </authorList>
    </citation>
    <scope>NUCLEOTIDE SEQUENCE [LARGE SCALE GENOMIC DNA]</scope>
    <source>
        <strain evidence="5 6">42-50</strain>
    </source>
</reference>
<dbReference type="SUPFAM" id="SSF46785">
    <property type="entry name" value="Winged helix' DNA-binding domain"/>
    <property type="match status" value="1"/>
</dbReference>
<evidence type="ECO:0000313" key="6">
    <source>
        <dbReference type="Proteomes" id="UP000281547"/>
    </source>
</evidence>
<dbReference type="SMART" id="SM00895">
    <property type="entry name" value="FCD"/>
    <property type="match status" value="1"/>
</dbReference>
<keyword evidence="3" id="KW-0804">Transcription</keyword>
<dbReference type="PANTHER" id="PTHR43537:SF44">
    <property type="entry name" value="GNTR FAMILY REGULATORY PROTEIN"/>
    <property type="match status" value="1"/>
</dbReference>
<evidence type="ECO:0000259" key="4">
    <source>
        <dbReference type="PROSITE" id="PS50949"/>
    </source>
</evidence>
<comment type="caution">
    <text evidence="5">The sequence shown here is derived from an EMBL/GenBank/DDBJ whole genome shotgun (WGS) entry which is preliminary data.</text>
</comment>
<dbReference type="RefSeq" id="WP_127186855.1">
    <property type="nucleotide sequence ID" value="NZ_RZNJ01000001.1"/>
</dbReference>
<dbReference type="Gene3D" id="1.10.10.10">
    <property type="entry name" value="Winged helix-like DNA-binding domain superfamily/Winged helix DNA-binding domain"/>
    <property type="match status" value="1"/>
</dbReference>
<sequence>MAAQNDRATGLSQLEKANLKLHLRVADHLGMAIARGDFKPGALLPAEVDLCEALGVSRTAVREAVRGLIAKGLVESRPKRGTCIREPEFWSHMDPDVLRWQLAATDTESYLVKMFQLRRAVEPTASAIAAEQCTAEDKARLSVAFAAMVAAGDDNDAWVDADLDFHHAIYLATHNEFFWPIGQLFSLGLRQMFVIAAQGSHRQRAIAEHGALADAILAHRPEDARAAALTLLGNAVDDIDRIRSGLSGARERRAAAL</sequence>
<evidence type="ECO:0000256" key="1">
    <source>
        <dbReference type="ARBA" id="ARBA00023015"/>
    </source>
</evidence>
<dbReference type="EMBL" id="RZNJ01000001">
    <property type="protein sequence ID" value="RUT34736.1"/>
    <property type="molecule type" value="Genomic_DNA"/>
</dbReference>
<dbReference type="InterPro" id="IPR008920">
    <property type="entry name" value="TF_FadR/GntR_C"/>
</dbReference>
<dbReference type="PANTHER" id="PTHR43537">
    <property type="entry name" value="TRANSCRIPTIONAL REGULATOR, GNTR FAMILY"/>
    <property type="match status" value="1"/>
</dbReference>
<dbReference type="GO" id="GO:0003700">
    <property type="term" value="F:DNA-binding transcription factor activity"/>
    <property type="evidence" value="ECO:0007669"/>
    <property type="project" value="InterPro"/>
</dbReference>
<dbReference type="AlphaFoldDB" id="A0A433XKX6"/>
<evidence type="ECO:0000256" key="3">
    <source>
        <dbReference type="ARBA" id="ARBA00023163"/>
    </source>
</evidence>
<feature type="domain" description="HTH gntR-type" evidence="4">
    <location>
        <begin position="19"/>
        <end position="87"/>
    </location>
</feature>
<dbReference type="Gene3D" id="1.20.120.530">
    <property type="entry name" value="GntR ligand-binding domain-like"/>
    <property type="match status" value="1"/>
</dbReference>